<dbReference type="InterPro" id="IPR003660">
    <property type="entry name" value="HAMP_dom"/>
</dbReference>
<evidence type="ECO:0000256" key="3">
    <source>
        <dbReference type="ARBA" id="ARBA00023224"/>
    </source>
</evidence>
<comment type="subcellular location">
    <subcellularLocation>
        <location evidence="1">Cell inner membrane</location>
        <topology evidence="1">Multi-pass membrane protein</topology>
    </subcellularLocation>
</comment>
<evidence type="ECO:0000313" key="10">
    <source>
        <dbReference type="EMBL" id="MDQ0313921.1"/>
    </source>
</evidence>
<feature type="domain" description="HAMP" evidence="9">
    <location>
        <begin position="6"/>
        <end position="59"/>
    </location>
</feature>
<evidence type="ECO:0000256" key="6">
    <source>
        <dbReference type="SAM" id="Coils"/>
    </source>
</evidence>
<evidence type="ECO:0000256" key="4">
    <source>
        <dbReference type="ARBA" id="ARBA00029447"/>
    </source>
</evidence>
<dbReference type="PANTHER" id="PTHR32089">
    <property type="entry name" value="METHYL-ACCEPTING CHEMOTAXIS PROTEIN MCPB"/>
    <property type="match status" value="1"/>
</dbReference>
<dbReference type="InterPro" id="IPR004090">
    <property type="entry name" value="Chemotax_Me-accpt_rcpt"/>
</dbReference>
<protein>
    <submittedName>
        <fullName evidence="10">Methyl-accepting chemotaxis protein</fullName>
    </submittedName>
</protein>
<dbReference type="SUPFAM" id="SSF58104">
    <property type="entry name" value="Methyl-accepting chemotaxis protein (MCP) signaling domain"/>
    <property type="match status" value="1"/>
</dbReference>
<gene>
    <name evidence="10" type="ORF">J2S73_000358</name>
</gene>
<dbReference type="SMART" id="SM00283">
    <property type="entry name" value="MA"/>
    <property type="match status" value="1"/>
</dbReference>
<comment type="similarity">
    <text evidence="4">Belongs to the methyl-accepting chemotaxis (MCP) protein family.</text>
</comment>
<dbReference type="EMBL" id="JAUSUL010000001">
    <property type="protein sequence ID" value="MDQ0313921.1"/>
    <property type="molecule type" value="Genomic_DNA"/>
</dbReference>
<dbReference type="PRINTS" id="PR00260">
    <property type="entry name" value="CHEMTRNSDUCR"/>
</dbReference>
<dbReference type="InterPro" id="IPR004089">
    <property type="entry name" value="MCPsignal_dom"/>
</dbReference>
<evidence type="ECO:0000256" key="2">
    <source>
        <dbReference type="ARBA" id="ARBA00022519"/>
    </source>
</evidence>
<feature type="coiled-coil region" evidence="6">
    <location>
        <begin position="356"/>
        <end position="383"/>
    </location>
</feature>
<evidence type="ECO:0000256" key="1">
    <source>
        <dbReference type="ARBA" id="ARBA00004429"/>
    </source>
</evidence>
<dbReference type="GO" id="GO:0006935">
    <property type="term" value="P:chemotaxis"/>
    <property type="evidence" value="ECO:0007669"/>
    <property type="project" value="InterPro"/>
</dbReference>
<keyword evidence="3 5" id="KW-0807">Transducer</keyword>
<evidence type="ECO:0000256" key="5">
    <source>
        <dbReference type="PROSITE-ProRule" id="PRU00284"/>
    </source>
</evidence>
<dbReference type="Gene3D" id="1.10.287.950">
    <property type="entry name" value="Methyl-accepting chemotaxis protein"/>
    <property type="match status" value="1"/>
</dbReference>
<dbReference type="AlphaFoldDB" id="A0AAE3VKW5"/>
<dbReference type="PROSITE" id="PS50885">
    <property type="entry name" value="HAMP"/>
    <property type="match status" value="1"/>
</dbReference>
<keyword evidence="2" id="KW-1003">Cell membrane</keyword>
<keyword evidence="11" id="KW-1185">Reference proteome</keyword>
<evidence type="ECO:0000259" key="9">
    <source>
        <dbReference type="PROSITE" id="PS50885"/>
    </source>
</evidence>
<keyword evidence="6" id="KW-0175">Coiled coil</keyword>
<dbReference type="GO" id="GO:0004888">
    <property type="term" value="F:transmembrane signaling receptor activity"/>
    <property type="evidence" value="ECO:0007669"/>
    <property type="project" value="InterPro"/>
</dbReference>
<keyword evidence="2" id="KW-0472">Membrane</keyword>
<dbReference type="InterPro" id="IPR000727">
    <property type="entry name" value="T_SNARE_dom"/>
</dbReference>
<comment type="caution">
    <text evidence="10">The sequence shown here is derived from an EMBL/GenBank/DDBJ whole genome shotgun (WGS) entry which is preliminary data.</text>
</comment>
<proteinExistence type="inferred from homology"/>
<dbReference type="Pfam" id="PF00015">
    <property type="entry name" value="MCPsignal"/>
    <property type="match status" value="1"/>
</dbReference>
<evidence type="ECO:0000259" key="8">
    <source>
        <dbReference type="PROSITE" id="PS50192"/>
    </source>
</evidence>
<feature type="domain" description="T-SNARE coiled-coil homology" evidence="8">
    <location>
        <begin position="280"/>
        <end position="342"/>
    </location>
</feature>
<dbReference type="PROSITE" id="PS50192">
    <property type="entry name" value="T_SNARE"/>
    <property type="match status" value="1"/>
</dbReference>
<dbReference type="PROSITE" id="PS50111">
    <property type="entry name" value="CHEMOTAXIS_TRANSDUC_2"/>
    <property type="match status" value="1"/>
</dbReference>
<name>A0AAE3VKW5_9HYPH</name>
<sequence length="388" mass="41096">MWHPWNNSSADIKKALAVCEAVAQGDMEARIIGITDTGDLGRLMHAINLLIDRSDAYLRESKASLDYVCRNQYFRKIVETGMVGSFLEASQSINHATELIEERNAEFSQVANNFETQMAQVVESVSASVNDLVSVSKSVTSLSAGARGQATHAVSGAETASANMQSVASATEELTASIDEINTRVAEAAKITANAVEMSRSMSDQMDSLSAASQKIGEVVRLINAVASQTNLLALNATIEAARAGEAGKGFAIVAAEVKTLSQQTAKATEEISSQIADIQAAVASSVAANHEINSAIGTVSDISTTIAAAVEQQSAATREIARNVDEAASGTDDMAQSVTRVSEATNETEQAASRVLQSSQDLAAQEEVLRELRREMNTFLQHIKKVA</sequence>
<dbReference type="PANTHER" id="PTHR32089:SF112">
    <property type="entry name" value="LYSOZYME-LIKE PROTEIN-RELATED"/>
    <property type="match status" value="1"/>
</dbReference>
<dbReference type="GO" id="GO:0007165">
    <property type="term" value="P:signal transduction"/>
    <property type="evidence" value="ECO:0007669"/>
    <property type="project" value="UniProtKB-KW"/>
</dbReference>
<evidence type="ECO:0000313" key="11">
    <source>
        <dbReference type="Proteomes" id="UP001229244"/>
    </source>
</evidence>
<dbReference type="GO" id="GO:0005886">
    <property type="term" value="C:plasma membrane"/>
    <property type="evidence" value="ECO:0007669"/>
    <property type="project" value="UniProtKB-SubCell"/>
</dbReference>
<feature type="domain" description="Methyl-accepting transducer" evidence="7">
    <location>
        <begin position="121"/>
        <end position="350"/>
    </location>
</feature>
<keyword evidence="2" id="KW-0997">Cell inner membrane</keyword>
<accession>A0AAE3VKW5</accession>
<organism evidence="10 11">
    <name type="scientific">Amorphus orientalis</name>
    <dbReference type="NCBI Taxonomy" id="649198"/>
    <lineage>
        <taxon>Bacteria</taxon>
        <taxon>Pseudomonadati</taxon>
        <taxon>Pseudomonadota</taxon>
        <taxon>Alphaproteobacteria</taxon>
        <taxon>Hyphomicrobiales</taxon>
        <taxon>Amorphaceae</taxon>
        <taxon>Amorphus</taxon>
    </lineage>
</organism>
<dbReference type="RefSeq" id="WP_306883711.1">
    <property type="nucleotide sequence ID" value="NZ_JAUSUL010000001.1"/>
</dbReference>
<evidence type="ECO:0000259" key="7">
    <source>
        <dbReference type="PROSITE" id="PS50111"/>
    </source>
</evidence>
<dbReference type="Proteomes" id="UP001229244">
    <property type="component" value="Unassembled WGS sequence"/>
</dbReference>
<reference evidence="10" key="1">
    <citation type="submission" date="2023-07" db="EMBL/GenBank/DDBJ databases">
        <title>Genomic Encyclopedia of Type Strains, Phase IV (KMG-IV): sequencing the most valuable type-strain genomes for metagenomic binning, comparative biology and taxonomic classification.</title>
        <authorList>
            <person name="Goeker M."/>
        </authorList>
    </citation>
    <scope>NUCLEOTIDE SEQUENCE</scope>
    <source>
        <strain evidence="10">DSM 21202</strain>
    </source>
</reference>